<evidence type="ECO:0000313" key="1">
    <source>
        <dbReference type="EMBL" id="SDW62600.1"/>
    </source>
</evidence>
<dbReference type="AlphaFoldDB" id="A0A1H2V2U5"/>
<gene>
    <name evidence="1" type="ORF">SAMN05216215_1004177</name>
</gene>
<proteinExistence type="predicted"/>
<reference evidence="2" key="1">
    <citation type="submission" date="2016-10" db="EMBL/GenBank/DDBJ databases">
        <authorList>
            <person name="Varghese N."/>
            <person name="Submissions S."/>
        </authorList>
    </citation>
    <scope>NUCLEOTIDE SEQUENCE [LARGE SCALE GENOMIC DNA]</scope>
    <source>
        <strain evidence="2">CGMCC 4.3530</strain>
    </source>
</reference>
<evidence type="ECO:0000313" key="2">
    <source>
        <dbReference type="Proteomes" id="UP000199529"/>
    </source>
</evidence>
<protein>
    <submittedName>
        <fullName evidence="1">Uncharacterized protein</fullName>
    </submittedName>
</protein>
<dbReference type="STRING" id="418495.SAMN05216215_1004177"/>
<dbReference type="EMBL" id="FNOK01000004">
    <property type="protein sequence ID" value="SDW62600.1"/>
    <property type="molecule type" value="Genomic_DNA"/>
</dbReference>
<dbReference type="RefSeq" id="WP_093262156.1">
    <property type="nucleotide sequence ID" value="NZ_FNOK01000004.1"/>
</dbReference>
<organism evidence="1 2">
    <name type="scientific">Saccharopolyspora shandongensis</name>
    <dbReference type="NCBI Taxonomy" id="418495"/>
    <lineage>
        <taxon>Bacteria</taxon>
        <taxon>Bacillati</taxon>
        <taxon>Actinomycetota</taxon>
        <taxon>Actinomycetes</taxon>
        <taxon>Pseudonocardiales</taxon>
        <taxon>Pseudonocardiaceae</taxon>
        <taxon>Saccharopolyspora</taxon>
    </lineage>
</organism>
<name>A0A1H2V2U5_9PSEU</name>
<dbReference type="OrthoDB" id="2621972at2"/>
<dbReference type="Proteomes" id="UP000199529">
    <property type="component" value="Unassembled WGS sequence"/>
</dbReference>
<sequence>MGVYVSIRGWLECDQKQLAAIREIISAHDDDHYSRGWGLPRQQFNWTCYAFYGGDIRELAVSWLLDQLAEIARIPASDEDGDRVRGLFLASHEVDGTSEWQIREGRVLISPADDRHRYLDA</sequence>
<keyword evidence="2" id="KW-1185">Reference proteome</keyword>
<accession>A0A1H2V2U5</accession>